<evidence type="ECO:0000313" key="2">
    <source>
        <dbReference type="Proteomes" id="UP000595662"/>
    </source>
</evidence>
<dbReference type="RefSeq" id="XP_065957187.1">
    <property type="nucleotide sequence ID" value="XM_066102104.1"/>
</dbReference>
<dbReference type="AlphaFoldDB" id="A0A7T6XPV2"/>
<sequence length="81" mass="8875">MEEAVLEALNSFKNWGANTLAVVKILVLSSSLFRFSRESQASWAAHTEVAILMSTEKTNFLFIEVIGLILSSGSSGDREKP</sequence>
<proteinExistence type="predicted"/>
<reference evidence="1 2" key="1">
    <citation type="submission" date="2020-08" db="EMBL/GenBank/DDBJ databases">
        <title>The completed genome sequence of the pathogenic ascomycete fungus Penicillium digitatum.</title>
        <authorList>
            <person name="Wang M."/>
        </authorList>
    </citation>
    <scope>NUCLEOTIDE SEQUENCE [LARGE SCALE GENOMIC DNA]</scope>
    <source>
        <strain evidence="1 2">PdW03</strain>
    </source>
</reference>
<organism evidence="1 2">
    <name type="scientific">Penicillium digitatum</name>
    <name type="common">Green mold</name>
    <dbReference type="NCBI Taxonomy" id="36651"/>
    <lineage>
        <taxon>Eukaryota</taxon>
        <taxon>Fungi</taxon>
        <taxon>Dikarya</taxon>
        <taxon>Ascomycota</taxon>
        <taxon>Pezizomycotina</taxon>
        <taxon>Eurotiomycetes</taxon>
        <taxon>Eurotiomycetidae</taxon>
        <taxon>Eurotiales</taxon>
        <taxon>Aspergillaceae</taxon>
        <taxon>Penicillium</taxon>
    </lineage>
</organism>
<dbReference type="EMBL" id="CP060776">
    <property type="protein sequence ID" value="QQK45041.1"/>
    <property type="molecule type" value="Genomic_DNA"/>
</dbReference>
<evidence type="ECO:0000313" key="1">
    <source>
        <dbReference type="EMBL" id="QQK45041.1"/>
    </source>
</evidence>
<gene>
    <name evidence="1" type="ORF">Pdw03_8942</name>
</gene>
<protein>
    <submittedName>
        <fullName evidence="1">Uncharacterized protein</fullName>
    </submittedName>
</protein>
<name>A0A7T6XPV2_PENDI</name>
<dbReference type="Proteomes" id="UP000595662">
    <property type="component" value="Chromosome 3"/>
</dbReference>
<accession>A0A7T6XPV2</accession>
<dbReference type="GeneID" id="90953148"/>